<dbReference type="Pfam" id="PF10593">
    <property type="entry name" value="Z1"/>
    <property type="match status" value="1"/>
</dbReference>
<evidence type="ECO:0000313" key="3">
    <source>
        <dbReference type="Proteomes" id="UP000019593"/>
    </source>
</evidence>
<protein>
    <submittedName>
        <fullName evidence="2">Endonuclease</fullName>
    </submittedName>
</protein>
<proteinExistence type="predicted"/>
<keyword evidence="2" id="KW-0540">Nuclease</keyword>
<dbReference type="GO" id="GO:0004519">
    <property type="term" value="F:endonuclease activity"/>
    <property type="evidence" value="ECO:0007669"/>
    <property type="project" value="UniProtKB-KW"/>
</dbReference>
<sequence length="850" mass="95897">MVDDGDFRPWLPQAKASIDPFYWGRYRKLMLKNGLPQDVVTATDTVTDEILGRLGNPNLDEEWDRRGMVVGHVQSGKTGNYTGLICKAADAGYRLIVVIAGIHNNLRNQTQERIDEGFIGRDTGRLAMKGKRDGNKAIGVGLFDDRRTPVSLTNTLSDFRKNTATSNTSEIDSYKVPVVLVIKKNHSTLKNLLDWLRENSAKGDAQMISQPMLLIDDEADNASINTKYSKEEITKINGQIRDLLGMFHRSCYVGYTATPFANIFVDPDSYDEAKKEDLFPRHFIVGLDAPTNYFGPKKIFIDGLPEESEPTWLRYISDNEDILPIKHRIDQSLDELPDSLLKALRTFLIARTIRNLRGQARSHCSMLVNASRFTNVQGKIRNRIHERLDAILDSLRVNGARGSEGLGDPEIAALRQVWIEEYSDLEFDWTQIQGAMLESVAAAKVVEVNSRANGLDYSDDSSIGQTLIAIGGFSLSRGLTLEGLTVTWFLRNTMMYDTLMQMGRWFGYRGGYEDVCRIWMPIDAIDWYAHIAEATDELHQELKKMQKAKATPADFGLAVRSHPTSLMVTARNKMGSGQKHVMIGLSNAWVETAKISARVDDLTRNEEAAVRFLEAVEEAGHRQQDAETVLGGYLLRGVDVESIDDFLLAWRNHDQAFLTQTGPIRSYIRDRRQNELKNWDVLVTSVNSEGPEAEIANWTVGPQLRRIGYADLADDLLSISGKRARIASRGVEKIGVDPEKASEAEALYRSVEKTGEDARISYPDRIYRAVRDRPLFVLHVVRVRQPEGEDAERPHLDRIPDRPIIGWSISFPQSARPDQRVEYVINTVKFRELYGFDDEEPDEGALEDDD</sequence>
<evidence type="ECO:0000259" key="1">
    <source>
        <dbReference type="Pfam" id="PF10593"/>
    </source>
</evidence>
<reference evidence="2 3" key="1">
    <citation type="submission" date="2013-03" db="EMBL/GenBank/DDBJ databases">
        <authorList>
            <person name="Fiebig A."/>
            <person name="Goeker M."/>
            <person name="Klenk H.-P.P."/>
        </authorList>
    </citation>
    <scope>NUCLEOTIDE SEQUENCE [LARGE SCALE GENOMIC DNA]</scope>
    <source>
        <strain evidence="3">DSM 19469</strain>
    </source>
</reference>
<accession>W8STA5</accession>
<dbReference type="AlphaFoldDB" id="W8STA5"/>
<dbReference type="PATRIC" id="fig|1294273.3.peg.3462"/>
<dbReference type="STRING" id="1294273.roselon_03505"/>
<gene>
    <name evidence="2" type="ORF">roselon_03505</name>
</gene>
<name>W8STA5_9RHOB</name>
<dbReference type="EMBL" id="CP004372">
    <property type="protein sequence ID" value="AHM05760.1"/>
    <property type="molecule type" value="Genomic_DNA"/>
</dbReference>
<keyword evidence="3" id="KW-1185">Reference proteome</keyword>
<dbReference type="InterPro" id="IPR018310">
    <property type="entry name" value="Put_endonuclease_Z1-dom"/>
</dbReference>
<dbReference type="HOGENOM" id="CLU_007800_1_0_5"/>
<dbReference type="KEGG" id="red:roselon_03505"/>
<dbReference type="eggNOG" id="COG1100">
    <property type="taxonomic scope" value="Bacteria"/>
</dbReference>
<feature type="domain" description="Putative endonuclease Z1" evidence="1">
    <location>
        <begin position="339"/>
        <end position="566"/>
    </location>
</feature>
<evidence type="ECO:0000313" key="2">
    <source>
        <dbReference type="EMBL" id="AHM05760.1"/>
    </source>
</evidence>
<keyword evidence="2" id="KW-0255">Endonuclease</keyword>
<dbReference type="Proteomes" id="UP000019593">
    <property type="component" value="Chromosome"/>
</dbReference>
<keyword evidence="2" id="KW-0378">Hydrolase</keyword>
<organism evidence="2 3">
    <name type="scientific">Roseicyclus elongatus DSM 19469</name>
    <dbReference type="NCBI Taxonomy" id="1294273"/>
    <lineage>
        <taxon>Bacteria</taxon>
        <taxon>Pseudomonadati</taxon>
        <taxon>Pseudomonadota</taxon>
        <taxon>Alphaproteobacteria</taxon>
        <taxon>Rhodobacterales</taxon>
        <taxon>Roseobacteraceae</taxon>
        <taxon>Roseicyclus</taxon>
    </lineage>
</organism>